<keyword evidence="6 13" id="KW-0812">Transmembrane</keyword>
<dbReference type="CDD" id="cd06225">
    <property type="entry name" value="HAMP"/>
    <property type="match status" value="1"/>
</dbReference>
<dbReference type="Gene3D" id="6.10.340.10">
    <property type="match status" value="1"/>
</dbReference>
<dbReference type="SMART" id="SM00304">
    <property type="entry name" value="HAMP"/>
    <property type="match status" value="1"/>
</dbReference>
<dbReference type="InterPro" id="IPR003661">
    <property type="entry name" value="HisK_dim/P_dom"/>
</dbReference>
<comment type="catalytic activity">
    <reaction evidence="1">
        <text>ATP + protein L-histidine = ADP + protein N-phospho-L-histidine.</text>
        <dbReference type="EC" id="2.7.13.3"/>
    </reaction>
</comment>
<dbReference type="Gene3D" id="3.30.565.10">
    <property type="entry name" value="Histidine kinase-like ATPase, C-terminal domain"/>
    <property type="match status" value="1"/>
</dbReference>
<dbReference type="SMART" id="SM00387">
    <property type="entry name" value="HATPase_c"/>
    <property type="match status" value="1"/>
</dbReference>
<evidence type="ECO:0000256" key="10">
    <source>
        <dbReference type="ARBA" id="ARBA00022989"/>
    </source>
</evidence>
<dbReference type="FunFam" id="3.30.565.10:FF:000013">
    <property type="entry name" value="Two-component sensor histidine kinase"/>
    <property type="match status" value="1"/>
</dbReference>
<evidence type="ECO:0000313" key="16">
    <source>
        <dbReference type="EMBL" id="SDE43074.1"/>
    </source>
</evidence>
<dbReference type="Proteomes" id="UP000199446">
    <property type="component" value="Unassembled WGS sequence"/>
</dbReference>
<evidence type="ECO:0000313" key="17">
    <source>
        <dbReference type="Proteomes" id="UP000199446"/>
    </source>
</evidence>
<feature type="domain" description="HAMP" evidence="15">
    <location>
        <begin position="87"/>
        <end position="139"/>
    </location>
</feature>
<accession>A0A1G7CUG3</accession>
<dbReference type="CDD" id="cd00082">
    <property type="entry name" value="HisKA"/>
    <property type="match status" value="1"/>
</dbReference>
<dbReference type="SUPFAM" id="SSF55874">
    <property type="entry name" value="ATPase domain of HSP90 chaperone/DNA topoisomerase II/histidine kinase"/>
    <property type="match status" value="1"/>
</dbReference>
<dbReference type="Pfam" id="PF02518">
    <property type="entry name" value="HATPase_c"/>
    <property type="match status" value="1"/>
</dbReference>
<keyword evidence="7" id="KW-0547">Nucleotide-binding</keyword>
<evidence type="ECO:0000256" key="9">
    <source>
        <dbReference type="ARBA" id="ARBA00022840"/>
    </source>
</evidence>
<dbReference type="InterPro" id="IPR036890">
    <property type="entry name" value="HATPase_C_sf"/>
</dbReference>
<gene>
    <name evidence="16" type="ORF">SAMN04488243_101173</name>
</gene>
<dbReference type="RefSeq" id="WP_093004936.1">
    <property type="nucleotide sequence ID" value="NZ_FNBC01000001.1"/>
</dbReference>
<dbReference type="InterPro" id="IPR050428">
    <property type="entry name" value="TCS_sensor_his_kinase"/>
</dbReference>
<keyword evidence="11" id="KW-0902">Two-component regulatory system</keyword>
<dbReference type="Pfam" id="PF00512">
    <property type="entry name" value="HisKA"/>
    <property type="match status" value="1"/>
</dbReference>
<dbReference type="OrthoDB" id="9813151at2"/>
<protein>
    <recommendedName>
        <fullName evidence="3">histidine kinase</fullName>
        <ecNumber evidence="3">2.7.13.3</ecNumber>
    </recommendedName>
</protein>
<feature type="transmembrane region" description="Helical" evidence="13">
    <location>
        <begin position="67"/>
        <end position="86"/>
    </location>
</feature>
<keyword evidence="9" id="KW-0067">ATP-binding</keyword>
<evidence type="ECO:0000259" key="14">
    <source>
        <dbReference type="PROSITE" id="PS50109"/>
    </source>
</evidence>
<dbReference type="PROSITE" id="PS50885">
    <property type="entry name" value="HAMP"/>
    <property type="match status" value="1"/>
</dbReference>
<evidence type="ECO:0000256" key="6">
    <source>
        <dbReference type="ARBA" id="ARBA00022692"/>
    </source>
</evidence>
<evidence type="ECO:0000256" key="13">
    <source>
        <dbReference type="SAM" id="Phobius"/>
    </source>
</evidence>
<dbReference type="InterPro" id="IPR005467">
    <property type="entry name" value="His_kinase_dom"/>
</dbReference>
<keyword evidence="12 13" id="KW-0472">Membrane</keyword>
<keyword evidence="17" id="KW-1185">Reference proteome</keyword>
<name>A0A1G7CUG3_9DEIN</name>
<dbReference type="PRINTS" id="PR00344">
    <property type="entry name" value="BCTRLSENSOR"/>
</dbReference>
<dbReference type="PANTHER" id="PTHR45436">
    <property type="entry name" value="SENSOR HISTIDINE KINASE YKOH"/>
    <property type="match status" value="1"/>
</dbReference>
<dbReference type="InterPro" id="IPR004358">
    <property type="entry name" value="Sig_transdc_His_kin-like_C"/>
</dbReference>
<dbReference type="AlphaFoldDB" id="A0A1G7CUG3"/>
<evidence type="ECO:0000256" key="2">
    <source>
        <dbReference type="ARBA" id="ARBA00004370"/>
    </source>
</evidence>
<evidence type="ECO:0000256" key="3">
    <source>
        <dbReference type="ARBA" id="ARBA00012438"/>
    </source>
</evidence>
<dbReference type="SUPFAM" id="SSF47384">
    <property type="entry name" value="Homodimeric domain of signal transducing histidine kinase"/>
    <property type="match status" value="1"/>
</dbReference>
<evidence type="ECO:0000256" key="12">
    <source>
        <dbReference type="ARBA" id="ARBA00023136"/>
    </source>
</evidence>
<evidence type="ECO:0000256" key="8">
    <source>
        <dbReference type="ARBA" id="ARBA00022777"/>
    </source>
</evidence>
<dbReference type="EMBL" id="FNBC01000001">
    <property type="protein sequence ID" value="SDE43074.1"/>
    <property type="molecule type" value="Genomic_DNA"/>
</dbReference>
<feature type="domain" description="Histidine kinase" evidence="14">
    <location>
        <begin position="147"/>
        <end position="358"/>
    </location>
</feature>
<dbReference type="GO" id="GO:0000155">
    <property type="term" value="F:phosphorelay sensor kinase activity"/>
    <property type="evidence" value="ECO:0007669"/>
    <property type="project" value="InterPro"/>
</dbReference>
<evidence type="ECO:0000256" key="4">
    <source>
        <dbReference type="ARBA" id="ARBA00022553"/>
    </source>
</evidence>
<dbReference type="GO" id="GO:0005524">
    <property type="term" value="F:ATP binding"/>
    <property type="evidence" value="ECO:0007669"/>
    <property type="project" value="UniProtKB-KW"/>
</dbReference>
<comment type="subcellular location">
    <subcellularLocation>
        <location evidence="2">Membrane</location>
    </subcellularLocation>
</comment>
<evidence type="ECO:0000256" key="1">
    <source>
        <dbReference type="ARBA" id="ARBA00000085"/>
    </source>
</evidence>
<dbReference type="Pfam" id="PF00672">
    <property type="entry name" value="HAMP"/>
    <property type="match status" value="1"/>
</dbReference>
<dbReference type="PANTHER" id="PTHR45436:SF5">
    <property type="entry name" value="SENSOR HISTIDINE KINASE TRCS"/>
    <property type="match status" value="1"/>
</dbReference>
<dbReference type="InterPro" id="IPR003660">
    <property type="entry name" value="HAMP_dom"/>
</dbReference>
<dbReference type="Gene3D" id="1.10.287.130">
    <property type="match status" value="1"/>
</dbReference>
<dbReference type="CDD" id="cd00075">
    <property type="entry name" value="HATPase"/>
    <property type="match status" value="1"/>
</dbReference>
<sequence>MKLLPRLALAMALVAVSVAGLSGFLAYRVAAEHVGRALAFSDGLGNPGAPRVGLRQQRLLQNLRSSLWIAVGGALLLGLGVGTLLARGLVRPVQQLAEAAEAYRQGDRRRRARVVGQDEVAEVARSFNLLLDTLERKEAEEKRLFADIAHDLRTPLTVLQADLEAMEDGLMPCNPENLRRLQEEVRFLARLVEDIRLLTQAEEGALRLSPTALDLRAFSQRILDRFHTRAETKGVRLSLEGKALLAWADAEAFSRILQNLLDNAVRHTPPGGRVEVALEEEDRWARVEVRDTGPGLRPGEEEKVFQRFYRGDPARTRGGSGLGLAIAKALAEAMGGRLEAANREEGGAVFALRLPKAPEGQVPP</sequence>
<evidence type="ECO:0000256" key="5">
    <source>
        <dbReference type="ARBA" id="ARBA00022679"/>
    </source>
</evidence>
<keyword evidence="5" id="KW-0808">Transferase</keyword>
<dbReference type="InterPro" id="IPR003594">
    <property type="entry name" value="HATPase_dom"/>
</dbReference>
<organism evidence="16 17">
    <name type="scientific">Thermus arciformis</name>
    <dbReference type="NCBI Taxonomy" id="482827"/>
    <lineage>
        <taxon>Bacteria</taxon>
        <taxon>Thermotogati</taxon>
        <taxon>Deinococcota</taxon>
        <taxon>Deinococci</taxon>
        <taxon>Thermales</taxon>
        <taxon>Thermaceae</taxon>
        <taxon>Thermus</taxon>
    </lineage>
</organism>
<reference evidence="17" key="1">
    <citation type="submission" date="2016-10" db="EMBL/GenBank/DDBJ databases">
        <authorList>
            <person name="Varghese N."/>
            <person name="Submissions S."/>
        </authorList>
    </citation>
    <scope>NUCLEOTIDE SEQUENCE [LARGE SCALE GENOMIC DNA]</scope>
    <source>
        <strain evidence="17">CGMCC 1.6992</strain>
    </source>
</reference>
<dbReference type="SMART" id="SM00388">
    <property type="entry name" value="HisKA"/>
    <property type="match status" value="1"/>
</dbReference>
<dbReference type="EC" id="2.7.13.3" evidence="3"/>
<dbReference type="SUPFAM" id="SSF158472">
    <property type="entry name" value="HAMP domain-like"/>
    <property type="match status" value="1"/>
</dbReference>
<keyword evidence="8 16" id="KW-0418">Kinase</keyword>
<proteinExistence type="predicted"/>
<dbReference type="GO" id="GO:0005886">
    <property type="term" value="C:plasma membrane"/>
    <property type="evidence" value="ECO:0007669"/>
    <property type="project" value="TreeGrafter"/>
</dbReference>
<dbReference type="InterPro" id="IPR036097">
    <property type="entry name" value="HisK_dim/P_sf"/>
</dbReference>
<dbReference type="PROSITE" id="PS50109">
    <property type="entry name" value="HIS_KIN"/>
    <property type="match status" value="1"/>
</dbReference>
<evidence type="ECO:0000259" key="15">
    <source>
        <dbReference type="PROSITE" id="PS50885"/>
    </source>
</evidence>
<evidence type="ECO:0000256" key="11">
    <source>
        <dbReference type="ARBA" id="ARBA00023012"/>
    </source>
</evidence>
<keyword evidence="4" id="KW-0597">Phosphoprotein</keyword>
<evidence type="ECO:0000256" key="7">
    <source>
        <dbReference type="ARBA" id="ARBA00022741"/>
    </source>
</evidence>
<dbReference type="STRING" id="482827.SAMN04488243_101173"/>
<keyword evidence="10 13" id="KW-1133">Transmembrane helix</keyword>